<evidence type="ECO:0000313" key="2">
    <source>
        <dbReference type="RefSeq" id="XP_073803573.1"/>
    </source>
</evidence>
<proteinExistence type="predicted"/>
<dbReference type="RefSeq" id="XP_073803573.1">
    <property type="nucleotide sequence ID" value="XM_073947472.1"/>
</dbReference>
<dbReference type="Proteomes" id="UP000000437">
    <property type="component" value="Chromosome 4"/>
</dbReference>
<sequence length="754" mass="86553">MMDITSSSHLDSECIDPQNGVYMVHKCFYGAATPLHVQIKIWGEPHRVSCELNECQTNMELAWRSGLLSYKCVHLRSVSYCKTFLTSPSLTEESLKEMVKSKWFGQDKIKQCVNRQKLAQEENAPLSVESKIGVPPTKRFISVCEPNISYYSRLGRVMVSYDTKKNSWHCPCAKTQRSCTHKYIAKWHLFQIHPELFRKVRSTESAEEFQAAAMEESDESENYPPKDIAKVKSMVEYILMNKKLPSTIPSHLRLSSDYKEFPKHLIPDETMCYHCSDRTLLSDPVCITRKAKILTTTGIVQDISTYYKLCPFCGMVYRYQEWAYGLHNFNDHVLLELSLCLTIRNLLQVHTAVSRVVEYLEVTTGVQFPSAVTLLHGYLHFEALTDYEYEYSCVSSGDHPPVVIMDLHMKASFHLSVSDLSQPPQDFNGEVDLDMFWKALTEERIARGFFSSQKNNPFCVTPSYNFWAPWIGSKTRIANVVLNTEFEKVHKAKTAERTEITVSEDRLKDELSKQKVGVIRRLCQECGLDAKGSRTDLLLRLSEEMRSREAYDKIFEKIWAASGAWAVIMCPCGIVYSIKCNLRAESPRDFADMLLSWKHLANVVIYDFARGLSTHTNLRQPITFTPFEGRLLEPTTENIAKAKSGKLQVTLPWLTAKKQSPDADGHPITGSAEHYVLYDRFHEDNTKDPRDSLRKLRLVPQLAGKVNSQAAEQLFSKLKKNNYFMNMALPSTHVFLMRNIIHHYNVRKKRETST</sequence>
<protein>
    <submittedName>
        <fullName evidence="2">HMG domain-containing protein 3-like</fullName>
    </submittedName>
</protein>
<evidence type="ECO:0000313" key="1">
    <source>
        <dbReference type="Proteomes" id="UP000000437"/>
    </source>
</evidence>
<organism evidence="1 2">
    <name type="scientific">Danio rerio</name>
    <name type="common">Zebrafish</name>
    <name type="synonym">Brachydanio rerio</name>
    <dbReference type="NCBI Taxonomy" id="7955"/>
    <lineage>
        <taxon>Eukaryota</taxon>
        <taxon>Metazoa</taxon>
        <taxon>Chordata</taxon>
        <taxon>Craniata</taxon>
        <taxon>Vertebrata</taxon>
        <taxon>Euteleostomi</taxon>
        <taxon>Actinopterygii</taxon>
        <taxon>Neopterygii</taxon>
        <taxon>Teleostei</taxon>
        <taxon>Ostariophysi</taxon>
        <taxon>Cypriniformes</taxon>
        <taxon>Danionidae</taxon>
        <taxon>Danioninae</taxon>
        <taxon>Danio</taxon>
    </lineage>
</organism>
<keyword evidence="1" id="KW-1185">Reference proteome</keyword>
<name>A0AC58JAR2_DANRE</name>
<reference evidence="2" key="1">
    <citation type="submission" date="2025-08" db="UniProtKB">
        <authorList>
            <consortium name="RefSeq"/>
        </authorList>
    </citation>
    <scope>IDENTIFICATION</scope>
    <source>
        <strain evidence="2">Tuebingen</strain>
        <tissue evidence="2">Fibroblasts and whole tissue</tissue>
    </source>
</reference>
<gene>
    <name evidence="2" type="primary">LOC137490954</name>
</gene>
<accession>A0AC58JAR2</accession>